<keyword evidence="8" id="KW-1185">Reference proteome</keyword>
<dbReference type="GO" id="GO:0016301">
    <property type="term" value="F:kinase activity"/>
    <property type="evidence" value="ECO:0007669"/>
    <property type="project" value="UniProtKB-KW"/>
</dbReference>
<keyword evidence="2 7" id="KW-0418">Kinase</keyword>
<dbReference type="Pfam" id="PF02518">
    <property type="entry name" value="HATPase_c"/>
    <property type="match status" value="1"/>
</dbReference>
<dbReference type="InterPro" id="IPR050482">
    <property type="entry name" value="Sensor_HK_TwoCompSys"/>
</dbReference>
<sequence length="677" mass="79038">MTRKIRSFLNNLRGVKISFIPFFCIGLFLNSVFACTIKPEGKAVEPGNKGKTFYLNSPNKDSIREVIQELQDSPEKNDLLFELSYHFYSENKPAEFRYWNDKTFQLSTALRDTLKTAEAHWDLGNFFNRGEQIDSAFYHYRKAAHYYNIKGEKYRYARMLLNIAILQKNIKDYSNSEANTLTALQIVLPLKKHRQIYIGYNNLGILYNQLSEHDNAIEYHSKALNSAIQLSDKYLEATSLNNIGVVYEKMGLYQEGIDHYQQALEIQDIETNDLRLYAMLKDNLAYSKFKAGQSKEALAEMLESLQLREKDDHEAGIVINKLHLGEYFLSLGDTLTGKKYFLQAKGLAENMHFHRDILQSLLFLSRTDEEKSNEYLRDYINLHDSLEQNERRVRSKFARIELETDEFIAENRYLNEQRKWIIGGAGGTVFMVLLILVIWRQKSKNKKLELEQVQQKSNEEIYNLLLAQQNKLEEGRHQEKERISRELHDGILGKLFGTRLMLENLFGKSDLESLESKKKYLNDLRLIEEEIRTLSHELNAEFFSPKQSFLDVLQEYLAEQKKIGRFELLFVNEEQIAWDELSSEIKINVFRIFQEAINNVIKHADANLVSITCNKYDDRLEIVIFDNGKGFEVSEKRKGIGLKNIKSRITRLDGHLSLSSDRNGTQIELEIPIKRYE</sequence>
<organism evidence="7 8">
    <name type="scientific">Salinimicrobium catena</name>
    <dbReference type="NCBI Taxonomy" id="390640"/>
    <lineage>
        <taxon>Bacteria</taxon>
        <taxon>Pseudomonadati</taxon>
        <taxon>Bacteroidota</taxon>
        <taxon>Flavobacteriia</taxon>
        <taxon>Flavobacteriales</taxon>
        <taxon>Flavobacteriaceae</taxon>
        <taxon>Salinimicrobium</taxon>
    </lineage>
</organism>
<keyword evidence="4" id="KW-0802">TPR repeat</keyword>
<dbReference type="SUPFAM" id="SSF55874">
    <property type="entry name" value="ATPase domain of HSP90 chaperone/DNA topoisomerase II/histidine kinase"/>
    <property type="match status" value="1"/>
</dbReference>
<keyword evidence="5" id="KW-0812">Transmembrane</keyword>
<evidence type="ECO:0000313" key="7">
    <source>
        <dbReference type="EMBL" id="SEE96071.1"/>
    </source>
</evidence>
<dbReference type="PROSITE" id="PS51257">
    <property type="entry name" value="PROKAR_LIPOPROTEIN"/>
    <property type="match status" value="1"/>
</dbReference>
<proteinExistence type="predicted"/>
<evidence type="ECO:0000259" key="6">
    <source>
        <dbReference type="PROSITE" id="PS50109"/>
    </source>
</evidence>
<feature type="transmembrane region" description="Helical" evidence="5">
    <location>
        <begin position="420"/>
        <end position="439"/>
    </location>
</feature>
<name>A0A1H5N5A1_9FLAO</name>
<dbReference type="InterPro" id="IPR036890">
    <property type="entry name" value="HATPase_C_sf"/>
</dbReference>
<dbReference type="PANTHER" id="PTHR24421">
    <property type="entry name" value="NITRATE/NITRITE SENSOR PROTEIN NARX-RELATED"/>
    <property type="match status" value="1"/>
</dbReference>
<dbReference type="SUPFAM" id="SSF48452">
    <property type="entry name" value="TPR-like"/>
    <property type="match status" value="2"/>
</dbReference>
<dbReference type="CDD" id="cd16917">
    <property type="entry name" value="HATPase_UhpB-NarQ-NarX-like"/>
    <property type="match status" value="1"/>
</dbReference>
<dbReference type="EMBL" id="FNUG01000003">
    <property type="protein sequence ID" value="SEE96071.1"/>
    <property type="molecule type" value="Genomic_DNA"/>
</dbReference>
<dbReference type="GO" id="GO:0000160">
    <property type="term" value="P:phosphorelay signal transduction system"/>
    <property type="evidence" value="ECO:0007669"/>
    <property type="project" value="UniProtKB-KW"/>
</dbReference>
<reference evidence="7 8" key="1">
    <citation type="submission" date="2016-10" db="EMBL/GenBank/DDBJ databases">
        <authorList>
            <person name="de Groot N.N."/>
        </authorList>
    </citation>
    <scope>NUCLEOTIDE SEQUENCE [LARGE SCALE GENOMIC DNA]</scope>
    <source>
        <strain evidence="7 8">DSM 23553</strain>
    </source>
</reference>
<dbReference type="Gene3D" id="3.30.565.10">
    <property type="entry name" value="Histidine kinase-like ATPase, C-terminal domain"/>
    <property type="match status" value="1"/>
</dbReference>
<keyword evidence="5" id="KW-1133">Transmembrane helix</keyword>
<feature type="repeat" description="TPR" evidence="4">
    <location>
        <begin position="237"/>
        <end position="270"/>
    </location>
</feature>
<evidence type="ECO:0000256" key="4">
    <source>
        <dbReference type="PROSITE-ProRule" id="PRU00339"/>
    </source>
</evidence>
<evidence type="ECO:0000256" key="2">
    <source>
        <dbReference type="ARBA" id="ARBA00022777"/>
    </source>
</evidence>
<keyword evidence="1" id="KW-0808">Transferase</keyword>
<evidence type="ECO:0000313" key="8">
    <source>
        <dbReference type="Proteomes" id="UP000199448"/>
    </source>
</evidence>
<evidence type="ECO:0000256" key="3">
    <source>
        <dbReference type="ARBA" id="ARBA00023012"/>
    </source>
</evidence>
<accession>A0A1H5N5A1</accession>
<dbReference type="STRING" id="390640.SAMN04488034_103304"/>
<protein>
    <submittedName>
        <fullName evidence="7">Histidine kinase</fullName>
    </submittedName>
</protein>
<dbReference type="Proteomes" id="UP000199448">
    <property type="component" value="Unassembled WGS sequence"/>
</dbReference>
<dbReference type="Gene3D" id="1.25.40.10">
    <property type="entry name" value="Tetratricopeptide repeat domain"/>
    <property type="match status" value="2"/>
</dbReference>
<dbReference type="AlphaFoldDB" id="A0A1H5N5A1"/>
<gene>
    <name evidence="7" type="ORF">SAMN04488034_103304</name>
</gene>
<dbReference type="Pfam" id="PF13424">
    <property type="entry name" value="TPR_12"/>
    <property type="match status" value="1"/>
</dbReference>
<evidence type="ECO:0000256" key="5">
    <source>
        <dbReference type="SAM" id="Phobius"/>
    </source>
</evidence>
<dbReference type="SMART" id="SM00028">
    <property type="entry name" value="TPR"/>
    <property type="match status" value="5"/>
</dbReference>
<dbReference type="InterPro" id="IPR005467">
    <property type="entry name" value="His_kinase_dom"/>
</dbReference>
<evidence type="ECO:0000256" key="1">
    <source>
        <dbReference type="ARBA" id="ARBA00022679"/>
    </source>
</evidence>
<keyword evidence="3" id="KW-0902">Two-component regulatory system</keyword>
<dbReference type="InterPro" id="IPR003594">
    <property type="entry name" value="HATPase_dom"/>
</dbReference>
<keyword evidence="5" id="KW-0472">Membrane</keyword>
<dbReference type="PROSITE" id="PS50109">
    <property type="entry name" value="HIS_KIN"/>
    <property type="match status" value="1"/>
</dbReference>
<dbReference type="InterPro" id="IPR019734">
    <property type="entry name" value="TPR_rpt"/>
</dbReference>
<feature type="domain" description="Histidine kinase" evidence="6">
    <location>
        <begin position="591"/>
        <end position="675"/>
    </location>
</feature>
<dbReference type="InterPro" id="IPR011990">
    <property type="entry name" value="TPR-like_helical_dom_sf"/>
</dbReference>
<dbReference type="Gene3D" id="1.20.5.1930">
    <property type="match status" value="1"/>
</dbReference>
<dbReference type="PROSITE" id="PS50005">
    <property type="entry name" value="TPR"/>
    <property type="match status" value="1"/>
</dbReference>
<dbReference type="SMART" id="SM00387">
    <property type="entry name" value="HATPase_c"/>
    <property type="match status" value="1"/>
</dbReference>